<accession>A0AA47P662</accession>
<proteinExistence type="predicted"/>
<dbReference type="PANTHER" id="PTHR47510:SF3">
    <property type="entry name" value="ENDO_EXONUCLEASE_PHOSPHATASE DOMAIN-CONTAINING PROTEIN"/>
    <property type="match status" value="1"/>
</dbReference>
<name>A0AA47P662_MERPO</name>
<keyword evidence="4" id="KW-1185">Reference proteome</keyword>
<dbReference type="PANTHER" id="PTHR47510">
    <property type="entry name" value="REVERSE TRANSCRIPTASE DOMAIN-CONTAINING PROTEIN"/>
    <property type="match status" value="1"/>
</dbReference>
<dbReference type="GO" id="GO:0016706">
    <property type="term" value="F:2-oxoglutarate-dependent dioxygenase activity"/>
    <property type="evidence" value="ECO:0007669"/>
    <property type="project" value="InterPro"/>
</dbReference>
<dbReference type="Proteomes" id="UP001174136">
    <property type="component" value="Unassembled WGS sequence"/>
</dbReference>
<dbReference type="EMBL" id="JAOPHQ010001990">
    <property type="protein sequence ID" value="KAK0148983.1"/>
    <property type="molecule type" value="Genomic_DNA"/>
</dbReference>
<dbReference type="AlphaFoldDB" id="A0AA47P662"/>
<organism evidence="3 4">
    <name type="scientific">Merluccius polli</name>
    <name type="common">Benguela hake</name>
    <name type="synonym">Merluccius cadenati</name>
    <dbReference type="NCBI Taxonomy" id="89951"/>
    <lineage>
        <taxon>Eukaryota</taxon>
        <taxon>Metazoa</taxon>
        <taxon>Chordata</taxon>
        <taxon>Craniata</taxon>
        <taxon>Vertebrata</taxon>
        <taxon>Euteleostomi</taxon>
        <taxon>Actinopterygii</taxon>
        <taxon>Neopterygii</taxon>
        <taxon>Teleostei</taxon>
        <taxon>Neoteleostei</taxon>
        <taxon>Acanthomorphata</taxon>
        <taxon>Zeiogadaria</taxon>
        <taxon>Gadariae</taxon>
        <taxon>Gadiformes</taxon>
        <taxon>Gadoidei</taxon>
        <taxon>Merlucciidae</taxon>
        <taxon>Merluccius</taxon>
    </lineage>
</organism>
<feature type="domain" description="Alkylated DNA repair protein AlkB homologue 8 N-terminal" evidence="2">
    <location>
        <begin position="214"/>
        <end position="245"/>
    </location>
</feature>
<gene>
    <name evidence="3" type="ORF">N1851_010590</name>
</gene>
<dbReference type="Gene3D" id="3.60.10.10">
    <property type="entry name" value="Endonuclease/exonuclease/phosphatase"/>
    <property type="match status" value="1"/>
</dbReference>
<comment type="caution">
    <text evidence="3">The sequence shown here is derived from an EMBL/GenBank/DDBJ whole genome shotgun (WGS) entry which is preliminary data.</text>
</comment>
<dbReference type="InterPro" id="IPR036691">
    <property type="entry name" value="Endo/exonu/phosph_ase_sf"/>
</dbReference>
<dbReference type="GO" id="GO:0008168">
    <property type="term" value="F:methyltransferase activity"/>
    <property type="evidence" value="ECO:0007669"/>
    <property type="project" value="InterPro"/>
</dbReference>
<dbReference type="Pfam" id="PF09004">
    <property type="entry name" value="ALKBH8_N"/>
    <property type="match status" value="1"/>
</dbReference>
<evidence type="ECO:0000313" key="4">
    <source>
        <dbReference type="Proteomes" id="UP001174136"/>
    </source>
</evidence>
<evidence type="ECO:0000256" key="1">
    <source>
        <dbReference type="SAM" id="MobiDB-lite"/>
    </source>
</evidence>
<evidence type="ECO:0000313" key="3">
    <source>
        <dbReference type="EMBL" id="KAK0148983.1"/>
    </source>
</evidence>
<reference evidence="3" key="1">
    <citation type="journal article" date="2023" name="Front. Mar. Sci.">
        <title>A new Merluccius polli reference genome to investigate the effects of global change in West African waters.</title>
        <authorList>
            <person name="Mateo J.L."/>
            <person name="Blanco-Fernandez C."/>
            <person name="Garcia-Vazquez E."/>
            <person name="Machado-Schiaffino G."/>
        </authorList>
    </citation>
    <scope>NUCLEOTIDE SEQUENCE</scope>
    <source>
        <strain evidence="3">C29</strain>
        <tissue evidence="3">Fin</tissue>
    </source>
</reference>
<protein>
    <recommendedName>
        <fullName evidence="2">Alkylated DNA repair protein AlkB homologue 8 N-terminal domain-containing protein</fullName>
    </recommendedName>
</protein>
<dbReference type="InterPro" id="IPR015095">
    <property type="entry name" value="AlkB_hom8_N"/>
</dbReference>
<feature type="region of interest" description="Disordered" evidence="1">
    <location>
        <begin position="184"/>
        <end position="210"/>
    </location>
</feature>
<sequence>MDELSALVKTQREYRECSVFCFSETWLHSHIPDSSVEVPGYSLVRGDRDCSKSRKKKGVGLALYVSERWCNPGHVSVKERLCTPDIELLAVGMRPYYLPREFTSTITIAVYIPPSADAAVACEVISSATAKLQTEHPDAFMVITDAFDATALPPLGKSDHNLVMMTPKYPRPSSQHCPVQHLSICPPSSPPTPSSSSTDDICTNPHPTVTTGQKAHQRLLFLRKLKKAHLSPQILVNFYRSTIESILTSCITGWYGNCSITDRKARQRVVKTAQRITGSPLPTIEAVHRKRCLRRARCIAKDSSHPGHKLFTLLSSRGPFHKAGLTTSEFNPKR</sequence>
<evidence type="ECO:0000259" key="2">
    <source>
        <dbReference type="Pfam" id="PF09004"/>
    </source>
</evidence>